<feature type="non-terminal residue" evidence="2">
    <location>
        <position position="77"/>
    </location>
</feature>
<dbReference type="AlphaFoldDB" id="A0A1Y3BGN0"/>
<proteinExistence type="predicted"/>
<reference evidence="2 3" key="1">
    <citation type="submission" date="2017-03" db="EMBL/GenBank/DDBJ databases">
        <title>Genome Survey of Euroglyphus maynei.</title>
        <authorList>
            <person name="Arlian L.G."/>
            <person name="Morgan M.S."/>
            <person name="Rider S.D."/>
        </authorList>
    </citation>
    <scope>NUCLEOTIDE SEQUENCE [LARGE SCALE GENOMIC DNA]</scope>
    <source>
        <strain evidence="2">Arlian Lab</strain>
        <tissue evidence="2">Whole body</tissue>
    </source>
</reference>
<sequence>MSKRDKIIPDLCDATMMCHNNGDDNEQQRKLFRNADSRTATIHARKKPGFSQVLMTTQNHNNHRQQQQPTESETDRM</sequence>
<name>A0A1Y3BGN0_EURMA</name>
<evidence type="ECO:0000256" key="1">
    <source>
        <dbReference type="SAM" id="MobiDB-lite"/>
    </source>
</evidence>
<organism evidence="2 3">
    <name type="scientific">Euroglyphus maynei</name>
    <name type="common">Mayne's house dust mite</name>
    <dbReference type="NCBI Taxonomy" id="6958"/>
    <lineage>
        <taxon>Eukaryota</taxon>
        <taxon>Metazoa</taxon>
        <taxon>Ecdysozoa</taxon>
        <taxon>Arthropoda</taxon>
        <taxon>Chelicerata</taxon>
        <taxon>Arachnida</taxon>
        <taxon>Acari</taxon>
        <taxon>Acariformes</taxon>
        <taxon>Sarcoptiformes</taxon>
        <taxon>Astigmata</taxon>
        <taxon>Psoroptidia</taxon>
        <taxon>Analgoidea</taxon>
        <taxon>Pyroglyphidae</taxon>
        <taxon>Pyroglyphinae</taxon>
        <taxon>Euroglyphus</taxon>
    </lineage>
</organism>
<evidence type="ECO:0000313" key="2">
    <source>
        <dbReference type="EMBL" id="OTF79028.1"/>
    </source>
</evidence>
<gene>
    <name evidence="2" type="ORF">BLA29_011312</name>
</gene>
<feature type="region of interest" description="Disordered" evidence="1">
    <location>
        <begin position="56"/>
        <end position="77"/>
    </location>
</feature>
<keyword evidence="3" id="KW-1185">Reference proteome</keyword>
<dbReference type="Proteomes" id="UP000194236">
    <property type="component" value="Unassembled WGS sequence"/>
</dbReference>
<protein>
    <submittedName>
        <fullName evidence="2">Uncharacterized protein</fullName>
    </submittedName>
</protein>
<feature type="compositionally biased region" description="Low complexity" evidence="1">
    <location>
        <begin position="58"/>
        <end position="68"/>
    </location>
</feature>
<dbReference type="EMBL" id="MUJZ01025227">
    <property type="protein sequence ID" value="OTF79028.1"/>
    <property type="molecule type" value="Genomic_DNA"/>
</dbReference>
<comment type="caution">
    <text evidence="2">The sequence shown here is derived from an EMBL/GenBank/DDBJ whole genome shotgun (WGS) entry which is preliminary data.</text>
</comment>
<evidence type="ECO:0000313" key="3">
    <source>
        <dbReference type="Proteomes" id="UP000194236"/>
    </source>
</evidence>
<accession>A0A1Y3BGN0</accession>